<dbReference type="GO" id="GO:0080120">
    <property type="term" value="P:CAAX-box protein maturation"/>
    <property type="evidence" value="ECO:0007669"/>
    <property type="project" value="UniProtKB-ARBA"/>
</dbReference>
<dbReference type="Proteomes" id="UP000226079">
    <property type="component" value="Unassembled WGS sequence"/>
</dbReference>
<feature type="transmembrane region" description="Helical" evidence="1">
    <location>
        <begin position="204"/>
        <end position="225"/>
    </location>
</feature>
<dbReference type="PANTHER" id="PTHR35797">
    <property type="entry name" value="PROTEASE-RELATED"/>
    <property type="match status" value="1"/>
</dbReference>
<comment type="caution">
    <text evidence="3">The sequence shown here is derived from an EMBL/GenBank/DDBJ whole genome shotgun (WGS) entry which is preliminary data.</text>
</comment>
<keyword evidence="1" id="KW-0472">Membrane</keyword>
<evidence type="ECO:0000259" key="2">
    <source>
        <dbReference type="Pfam" id="PF02517"/>
    </source>
</evidence>
<proteinExistence type="predicted"/>
<gene>
    <name evidence="3" type="ORF">ATK74_2953</name>
</gene>
<dbReference type="Pfam" id="PF02517">
    <property type="entry name" value="Rce1-like"/>
    <property type="match status" value="1"/>
</dbReference>
<evidence type="ECO:0000313" key="3">
    <source>
        <dbReference type="EMBL" id="PFG18368.1"/>
    </source>
</evidence>
<dbReference type="InterPro" id="IPR042150">
    <property type="entry name" value="MmRce1-like"/>
</dbReference>
<keyword evidence="1" id="KW-0812">Transmembrane</keyword>
<feature type="transmembrane region" description="Helical" evidence="1">
    <location>
        <begin position="231"/>
        <end position="252"/>
    </location>
</feature>
<keyword evidence="3" id="KW-0670">Pyruvate</keyword>
<dbReference type="PANTHER" id="PTHR35797:SF1">
    <property type="entry name" value="PROTEASE"/>
    <property type="match status" value="1"/>
</dbReference>
<sequence>MSVDVATSRWRSVAWKRVAQYYGIAFGGAIVVGLGIWGIRQVLPASLAVITQTVTAVFYMPLPIVAGLIVERLDRRRPLIAEEWAALRHHFFRTYARNAGTSLAVMIAILLVGFAAAWLAPVLGIPGAGHLATSTDELRQRLLEISPGLSPKVALPDPAALAATLLLQGALAGITINALFAFGEEYGWRGVLAGELRPLGVLRSNLVIGVLWGLWHAPIIILMGHNYGDQWALGVPMMVAWTVPLSFLLTWVKERTGSVLAPAMLHGAYNGTIGIFALLIIGGDLFIALPMGWLLVAVLTILAIIAWRFPPQPRSAQTV</sequence>
<feature type="transmembrane region" description="Helical" evidence="1">
    <location>
        <begin position="21"/>
        <end position="39"/>
    </location>
</feature>
<feature type="transmembrane region" description="Helical" evidence="1">
    <location>
        <begin position="45"/>
        <end position="70"/>
    </location>
</feature>
<evidence type="ECO:0000256" key="1">
    <source>
        <dbReference type="SAM" id="Phobius"/>
    </source>
</evidence>
<feature type="transmembrane region" description="Helical" evidence="1">
    <location>
        <begin position="159"/>
        <end position="183"/>
    </location>
</feature>
<keyword evidence="4" id="KW-1185">Reference proteome</keyword>
<keyword evidence="1" id="KW-1133">Transmembrane helix</keyword>
<feature type="transmembrane region" description="Helical" evidence="1">
    <location>
        <begin position="287"/>
        <end position="307"/>
    </location>
</feature>
<organism evidence="3 4">
    <name type="scientific">Propionicimonas paludicola</name>
    <dbReference type="NCBI Taxonomy" id="185243"/>
    <lineage>
        <taxon>Bacteria</taxon>
        <taxon>Bacillati</taxon>
        <taxon>Actinomycetota</taxon>
        <taxon>Actinomycetes</taxon>
        <taxon>Propionibacteriales</taxon>
        <taxon>Nocardioidaceae</taxon>
        <taxon>Propionicimonas</taxon>
    </lineage>
</organism>
<feature type="transmembrane region" description="Helical" evidence="1">
    <location>
        <begin position="259"/>
        <end position="281"/>
    </location>
</feature>
<accession>A0A2A9CVD8</accession>
<evidence type="ECO:0000313" key="4">
    <source>
        <dbReference type="Proteomes" id="UP000226079"/>
    </source>
</evidence>
<reference evidence="3 4" key="1">
    <citation type="submission" date="2017-10" db="EMBL/GenBank/DDBJ databases">
        <title>Sequencing the genomes of 1000 actinobacteria strains.</title>
        <authorList>
            <person name="Klenk H.-P."/>
        </authorList>
    </citation>
    <scope>NUCLEOTIDE SEQUENCE [LARGE SCALE GENOMIC DNA]</scope>
    <source>
        <strain evidence="3 4">DSM 15597</strain>
    </source>
</reference>
<dbReference type="GO" id="GO:0004175">
    <property type="term" value="F:endopeptidase activity"/>
    <property type="evidence" value="ECO:0007669"/>
    <property type="project" value="UniProtKB-ARBA"/>
</dbReference>
<dbReference type="RefSeq" id="WP_098461730.1">
    <property type="nucleotide sequence ID" value="NZ_PDJC01000001.1"/>
</dbReference>
<feature type="domain" description="CAAX prenyl protease 2/Lysostaphin resistance protein A-like" evidence="2">
    <location>
        <begin position="171"/>
        <end position="271"/>
    </location>
</feature>
<feature type="transmembrane region" description="Helical" evidence="1">
    <location>
        <begin position="103"/>
        <end position="125"/>
    </location>
</feature>
<dbReference type="AlphaFoldDB" id="A0A2A9CVD8"/>
<protein>
    <submittedName>
        <fullName evidence="3">Phosphoenolpyruvate synthase</fullName>
    </submittedName>
</protein>
<dbReference type="OrthoDB" id="3693644at2"/>
<dbReference type="EMBL" id="PDJC01000001">
    <property type="protein sequence ID" value="PFG18368.1"/>
    <property type="molecule type" value="Genomic_DNA"/>
</dbReference>
<dbReference type="InterPro" id="IPR003675">
    <property type="entry name" value="Rce1/LyrA-like_dom"/>
</dbReference>
<name>A0A2A9CVD8_9ACTN</name>